<evidence type="ECO:0000313" key="1">
    <source>
        <dbReference type="EMBL" id="KKT81928.1"/>
    </source>
</evidence>
<evidence type="ECO:0000313" key="2">
    <source>
        <dbReference type="Proteomes" id="UP000034032"/>
    </source>
</evidence>
<proteinExistence type="predicted"/>
<organism evidence="1 2">
    <name type="scientific">Candidatus Yanofskybacteria bacterium GW2011_GWA2_44_9</name>
    <dbReference type="NCBI Taxonomy" id="1619025"/>
    <lineage>
        <taxon>Bacteria</taxon>
        <taxon>Candidatus Yanofskyibacteriota</taxon>
    </lineage>
</organism>
<comment type="caution">
    <text evidence="1">The sequence shown here is derived from an EMBL/GenBank/DDBJ whole genome shotgun (WGS) entry which is preliminary data.</text>
</comment>
<name>A0A0G1KEB1_9BACT</name>
<dbReference type="AlphaFoldDB" id="A0A0G1KEB1"/>
<dbReference type="Proteomes" id="UP000034032">
    <property type="component" value="Unassembled WGS sequence"/>
</dbReference>
<protein>
    <submittedName>
        <fullName evidence="1">Uncharacterized protein</fullName>
    </submittedName>
</protein>
<dbReference type="EMBL" id="LCJR01000013">
    <property type="protein sequence ID" value="KKT81928.1"/>
    <property type="molecule type" value="Genomic_DNA"/>
</dbReference>
<gene>
    <name evidence="1" type="ORF">UW79_C0013G0055</name>
</gene>
<reference evidence="1 2" key="1">
    <citation type="journal article" date="2015" name="Nature">
        <title>rRNA introns, odd ribosomes, and small enigmatic genomes across a large radiation of phyla.</title>
        <authorList>
            <person name="Brown C.T."/>
            <person name="Hug L.A."/>
            <person name="Thomas B.C."/>
            <person name="Sharon I."/>
            <person name="Castelle C.J."/>
            <person name="Singh A."/>
            <person name="Wilkins M.J."/>
            <person name="Williams K.H."/>
            <person name="Banfield J.F."/>
        </authorList>
    </citation>
    <scope>NUCLEOTIDE SEQUENCE [LARGE SCALE GENOMIC DNA]</scope>
</reference>
<sequence>MCYNIGIDRSVLDNVTVEYERHHLRLVARGRGYYPEHQTSDGRPCEDVDPNDPWEWETEPAFGVGELIARVKKMTGLDHRQDIISFVKDLLPSAPDSHRAQLERSIARA</sequence>
<accession>A0A0G1KEB1</accession>